<feature type="region of interest" description="Disordered" evidence="1">
    <location>
        <begin position="1"/>
        <end position="26"/>
    </location>
</feature>
<dbReference type="Proteomes" id="UP001228690">
    <property type="component" value="Chromosome"/>
</dbReference>
<reference evidence="2 3" key="1">
    <citation type="submission" date="2023-04" db="EMBL/GenBank/DDBJ databases">
        <title>Spirochaete genome identified in red abalone sample constitutes a novel genus.</title>
        <authorList>
            <person name="Sharma S.P."/>
            <person name="Purcell C.M."/>
            <person name="Hyde J.R."/>
            <person name="Severin A.J."/>
        </authorList>
    </citation>
    <scope>NUCLEOTIDE SEQUENCE [LARGE SCALE GENOMIC DNA]</scope>
    <source>
        <strain evidence="2 3">SP-2023</strain>
    </source>
</reference>
<evidence type="ECO:0008006" key="4">
    <source>
        <dbReference type="Google" id="ProtNLM"/>
    </source>
</evidence>
<sequence>MVLSGCAPLSDSKDPDTSAPPAAPTPTTSIMVNYSGLHYVHFTADDPNISADKTVGFLITPTDSSPSKAVAETRKGYITRKFTETQKSRNVFMFLHEGTAYRLGTGSMDIPFTTGATASDTNFETTDILQENTAYKIRMYDGDEILEKLFTTKSFSAGDTGSEGLTAYMGGLMAATKTAVSLTIERKPEEIMLIPYADDTYEGNSIDYFESALPQGGCSSRCGTGIAGAYIYGLRREANKLASIVYLLSPQIKTIAFPWTGKEGTRPIFAYNIEIISE</sequence>
<evidence type="ECO:0000256" key="1">
    <source>
        <dbReference type="SAM" id="MobiDB-lite"/>
    </source>
</evidence>
<dbReference type="EMBL" id="CP123443">
    <property type="protein sequence ID" value="WGK68685.1"/>
    <property type="molecule type" value="Genomic_DNA"/>
</dbReference>
<gene>
    <name evidence="2" type="ORF">P0082_09370</name>
</gene>
<protein>
    <recommendedName>
        <fullName evidence="4">Lipoprotein</fullName>
    </recommendedName>
</protein>
<dbReference type="RefSeq" id="WP_326926871.1">
    <property type="nucleotide sequence ID" value="NZ_CP123443.1"/>
</dbReference>
<evidence type="ECO:0000313" key="2">
    <source>
        <dbReference type="EMBL" id="WGK68685.1"/>
    </source>
</evidence>
<keyword evidence="3" id="KW-1185">Reference proteome</keyword>
<proteinExistence type="predicted"/>
<feature type="compositionally biased region" description="Low complexity" evidence="1">
    <location>
        <begin position="17"/>
        <end position="26"/>
    </location>
</feature>
<evidence type="ECO:0000313" key="3">
    <source>
        <dbReference type="Proteomes" id="UP001228690"/>
    </source>
</evidence>
<organism evidence="2 3">
    <name type="scientific">Candidatus Haliotispira prima</name>
    <dbReference type="NCBI Taxonomy" id="3034016"/>
    <lineage>
        <taxon>Bacteria</taxon>
        <taxon>Pseudomonadati</taxon>
        <taxon>Spirochaetota</taxon>
        <taxon>Spirochaetia</taxon>
        <taxon>Spirochaetales</taxon>
        <taxon>Spirochaetaceae</taxon>
        <taxon>Candidatus Haliotispira</taxon>
    </lineage>
</organism>
<name>A0ABY8MH82_9SPIO</name>
<accession>A0ABY8MH82</accession>